<dbReference type="NCBIfam" id="NF041278">
    <property type="entry name" value="CmcJ_NvfI_EfuI"/>
    <property type="match status" value="1"/>
</dbReference>
<proteinExistence type="predicted"/>
<gene>
    <name evidence="1" type="ORF">HFQ13_07795</name>
</gene>
<accession>A0AAE3CK56</accession>
<comment type="caution">
    <text evidence="1">The sequence shown here is derived from an EMBL/GenBank/DDBJ whole genome shotgun (WGS) entry which is preliminary data.</text>
</comment>
<dbReference type="EMBL" id="JAAXYO010000107">
    <property type="protein sequence ID" value="MBU2788105.1"/>
    <property type="molecule type" value="Genomic_DNA"/>
</dbReference>
<dbReference type="PANTHER" id="PTHR34598">
    <property type="entry name" value="BLL6449 PROTEIN"/>
    <property type="match status" value="1"/>
</dbReference>
<evidence type="ECO:0000313" key="2">
    <source>
        <dbReference type="Proteomes" id="UP001197378"/>
    </source>
</evidence>
<dbReference type="GO" id="GO:0016491">
    <property type="term" value="F:oxidoreductase activity"/>
    <property type="evidence" value="ECO:0007669"/>
    <property type="project" value="InterPro"/>
</dbReference>
<organism evidence="1 2">
    <name type="scientific">Igneacidithiobacillus copahuensis</name>
    <dbReference type="NCBI Taxonomy" id="2724909"/>
    <lineage>
        <taxon>Bacteria</taxon>
        <taxon>Pseudomonadati</taxon>
        <taxon>Pseudomonadota</taxon>
        <taxon>Acidithiobacillia</taxon>
        <taxon>Acidithiobacillales</taxon>
        <taxon>Acidithiobacillaceae</taxon>
        <taxon>Igneacidithiobacillus</taxon>
    </lineage>
</organism>
<reference evidence="1" key="1">
    <citation type="journal article" date="2021" name="ISME J.">
        <title>Genomic evolution of the class Acidithiobacillia: deep-branching Proteobacteria living in extreme acidic conditions.</title>
        <authorList>
            <person name="Moya-Beltran A."/>
            <person name="Beard S."/>
            <person name="Rojas-Villalobos C."/>
            <person name="Issotta F."/>
            <person name="Gallardo Y."/>
            <person name="Ulloa R."/>
            <person name="Giaveno A."/>
            <person name="Degli Esposti M."/>
            <person name="Johnson D.B."/>
            <person name="Quatrini R."/>
        </authorList>
    </citation>
    <scope>NUCLEOTIDE SEQUENCE</scope>
    <source>
        <strain evidence="1">VAN18-1</strain>
    </source>
</reference>
<dbReference type="AlphaFoldDB" id="A0AAE3CK56"/>
<dbReference type="Proteomes" id="UP001197378">
    <property type="component" value="Unassembled WGS sequence"/>
</dbReference>
<dbReference type="PANTHER" id="PTHR34598:SF3">
    <property type="entry name" value="OXIDOREDUCTASE AN1597"/>
    <property type="match status" value="1"/>
</dbReference>
<dbReference type="InterPro" id="IPR044053">
    <property type="entry name" value="AsaB-like"/>
</dbReference>
<sequence>MRARIRGYLPEDFSGTEYQSSSDNFHCSELPVFDCEVRDARPDLDSLSPQQMLERSGFTLLTGSRVNETHPDFRDLAFADAYAAVHSLFPEQRFELFANPQYITVRRSGEGEVVPCLHSDYSLSAQEYWRTLACFTSAANADDWKRDFARPDVRSYRVFNVWRILQSDYDDFMPLGLIRRSSVQPEDIVLGREDLPGSPDGQASTFLRLRHKPNHDWVYFPRMQDHEMIVFQSFALEKGGDSPAWPGCFHAAIDNSSSTFTKPSRVSCEYRIGVYLSD</sequence>
<keyword evidence="2" id="KW-1185">Reference proteome</keyword>
<evidence type="ECO:0000313" key="1">
    <source>
        <dbReference type="EMBL" id="MBU2788105.1"/>
    </source>
</evidence>
<name>A0AAE3CK56_9PROT</name>
<dbReference type="RefSeq" id="WP_215870758.1">
    <property type="nucleotide sequence ID" value="NZ_JAAXYO010000107.1"/>
</dbReference>
<protein>
    <submittedName>
        <fullName evidence="1">Uncharacterized protein</fullName>
    </submittedName>
</protein>